<dbReference type="EMBL" id="CAJFCW020000001">
    <property type="protein sequence ID" value="CAG9079171.1"/>
    <property type="molecule type" value="Genomic_DNA"/>
</dbReference>
<comment type="caution">
    <text evidence="2">The sequence shown here is derived from an EMBL/GenBank/DDBJ whole genome shotgun (WGS) entry which is preliminary data.</text>
</comment>
<dbReference type="EMBL" id="CAJFDH010000001">
    <property type="protein sequence ID" value="CAD5205776.1"/>
    <property type="molecule type" value="Genomic_DNA"/>
</dbReference>
<keyword evidence="3" id="KW-1185">Reference proteome</keyword>
<organism evidence="2 3">
    <name type="scientific">Bursaphelenchus okinawaensis</name>
    <dbReference type="NCBI Taxonomy" id="465554"/>
    <lineage>
        <taxon>Eukaryota</taxon>
        <taxon>Metazoa</taxon>
        <taxon>Ecdysozoa</taxon>
        <taxon>Nematoda</taxon>
        <taxon>Chromadorea</taxon>
        <taxon>Rhabditida</taxon>
        <taxon>Tylenchina</taxon>
        <taxon>Tylenchomorpha</taxon>
        <taxon>Aphelenchoidea</taxon>
        <taxon>Aphelenchoididae</taxon>
        <taxon>Bursaphelenchus</taxon>
    </lineage>
</organism>
<reference evidence="2" key="1">
    <citation type="submission" date="2020-09" db="EMBL/GenBank/DDBJ databases">
        <authorList>
            <person name="Kikuchi T."/>
        </authorList>
    </citation>
    <scope>NUCLEOTIDE SEQUENCE</scope>
    <source>
        <strain evidence="2">SH1</strain>
    </source>
</reference>
<evidence type="ECO:0000313" key="2">
    <source>
        <dbReference type="EMBL" id="CAD5205776.1"/>
    </source>
</evidence>
<dbReference type="AlphaFoldDB" id="A0A811JRH1"/>
<proteinExistence type="predicted"/>
<sequence>MSVDEEPEFLNWLLRVIGENLPSDFDIGNVDLTEQMKPGSSYEVLFQAIVSNPDSDLASVYEYVRQKRFCDVLASDIKSGRVVKFPQYESNIKGPLKQRYFVSGFKPDEHFIRQLMAHTKQQYEEFQDKLENACNMVENRFCVEGESMKVKYDNLFKDLETMGLSLDRDSDSESELSTPLPKTKVKRRKQHSPPMFTVGDTVSSDFSSLDFDTATEVETVFSDGETDVELHPILN</sequence>
<feature type="region of interest" description="Disordered" evidence="1">
    <location>
        <begin position="167"/>
        <end position="197"/>
    </location>
</feature>
<dbReference type="Proteomes" id="UP000614601">
    <property type="component" value="Unassembled WGS sequence"/>
</dbReference>
<evidence type="ECO:0000313" key="3">
    <source>
        <dbReference type="Proteomes" id="UP000614601"/>
    </source>
</evidence>
<name>A0A811JRH1_9BILA</name>
<protein>
    <submittedName>
        <fullName evidence="2">Uncharacterized protein</fullName>
    </submittedName>
</protein>
<evidence type="ECO:0000256" key="1">
    <source>
        <dbReference type="SAM" id="MobiDB-lite"/>
    </source>
</evidence>
<accession>A0A811JRH1</accession>
<dbReference type="Proteomes" id="UP000783686">
    <property type="component" value="Unassembled WGS sequence"/>
</dbReference>
<gene>
    <name evidence="2" type="ORF">BOKJ2_LOCUS460</name>
</gene>
<dbReference type="OrthoDB" id="10565546at2759"/>